<name>D9R612_LACSW</name>
<accession>D9R612</accession>
<dbReference type="EMBL" id="CP002109">
    <property type="protein sequence ID" value="ADL03446.1"/>
    <property type="molecule type" value="Genomic_DNA"/>
</dbReference>
<dbReference type="PaxDb" id="610130-Closa_0824"/>
<reference evidence="3" key="1">
    <citation type="submission" date="2010-07" db="EMBL/GenBank/DDBJ databases">
        <title>Complete sequence of Clostridium saccharolyticum WM1.</title>
        <authorList>
            <consortium name="US DOE Joint Genome Institute"/>
            <person name="Lucas S."/>
            <person name="Copeland A."/>
            <person name="Lapidus A."/>
            <person name="Cheng J.-F."/>
            <person name="Bruce D."/>
            <person name="Goodwin L."/>
            <person name="Pitluck S."/>
            <person name="Chertkov O."/>
            <person name="Detter J.C."/>
            <person name="Han C."/>
            <person name="Tapia R."/>
            <person name="Land M."/>
            <person name="Hauser L."/>
            <person name="Chang Y.-J."/>
            <person name="Jeffries C."/>
            <person name="Kyrpides N."/>
            <person name="Ivanova N."/>
            <person name="Mikhailova N."/>
            <person name="Mouttaki H."/>
            <person name="Lin L."/>
            <person name="Zhou J."/>
            <person name="Hemme C.L."/>
            <person name="Woyke T."/>
        </authorList>
    </citation>
    <scope>NUCLEOTIDE SEQUENCE [LARGE SCALE GENOMIC DNA]</scope>
    <source>
        <strain evidence="3">WM1</strain>
    </source>
</reference>
<dbReference type="RefSeq" id="WP_013271541.1">
    <property type="nucleotide sequence ID" value="NC_014376.1"/>
</dbReference>
<dbReference type="InterPro" id="IPR025588">
    <property type="entry name" value="YcxB-like_C"/>
</dbReference>
<sequence length="160" mass="18635">MKYEYRYRNTAADIWQLSMYYIYGSLVGVCNVIFTIAVFALGVSRWNSSGPFFKTFVILGCCLFPLIQPVFAYKKARKQAESISLDTHMGFDDWGIHVKQGENHWDIRWEKIRRIARKPNMILIFSDSTHGFVLADRVLKEEKNEFYNYVASKIKAAGKK</sequence>
<protein>
    <recommendedName>
        <fullName evidence="2">YcxB-like C-terminal domain-containing protein</fullName>
    </recommendedName>
</protein>
<dbReference type="Proteomes" id="UP000001662">
    <property type="component" value="Chromosome"/>
</dbReference>
<dbReference type="STRING" id="610130.Closa_0824"/>
<keyword evidence="4" id="KW-1185">Reference proteome</keyword>
<dbReference type="HOGENOM" id="CLU_104971_2_0_9"/>
<organism evidence="3 4">
    <name type="scientific">Lacrimispora saccharolytica (strain ATCC 35040 / DSM 2544 / NRCC 2533 / WM1)</name>
    <name type="common">Clostridium saccharolyticum</name>
    <dbReference type="NCBI Taxonomy" id="610130"/>
    <lineage>
        <taxon>Bacteria</taxon>
        <taxon>Bacillati</taxon>
        <taxon>Bacillota</taxon>
        <taxon>Clostridia</taxon>
        <taxon>Lachnospirales</taxon>
        <taxon>Lachnospiraceae</taxon>
        <taxon>Lacrimispora</taxon>
    </lineage>
</organism>
<dbReference type="eggNOG" id="ENOG5032SJG">
    <property type="taxonomic scope" value="Bacteria"/>
</dbReference>
<proteinExistence type="predicted"/>
<gene>
    <name evidence="3" type="ordered locus">Closa_0824</name>
</gene>
<dbReference type="Pfam" id="PF14317">
    <property type="entry name" value="YcxB"/>
    <property type="match status" value="1"/>
</dbReference>
<keyword evidence="1" id="KW-0812">Transmembrane</keyword>
<keyword evidence="1" id="KW-1133">Transmembrane helix</keyword>
<evidence type="ECO:0000259" key="2">
    <source>
        <dbReference type="Pfam" id="PF14317"/>
    </source>
</evidence>
<evidence type="ECO:0000313" key="4">
    <source>
        <dbReference type="Proteomes" id="UP000001662"/>
    </source>
</evidence>
<keyword evidence="1" id="KW-0472">Membrane</keyword>
<dbReference type="OrthoDB" id="2002442at2"/>
<dbReference type="KEGG" id="csh:Closa_0824"/>
<dbReference type="AlphaFoldDB" id="D9R612"/>
<evidence type="ECO:0000256" key="1">
    <source>
        <dbReference type="SAM" id="Phobius"/>
    </source>
</evidence>
<feature type="transmembrane region" description="Helical" evidence="1">
    <location>
        <begin position="20"/>
        <end position="43"/>
    </location>
</feature>
<evidence type="ECO:0000313" key="3">
    <source>
        <dbReference type="EMBL" id="ADL03446.1"/>
    </source>
</evidence>
<feature type="transmembrane region" description="Helical" evidence="1">
    <location>
        <begin position="55"/>
        <end position="73"/>
    </location>
</feature>
<feature type="domain" description="YcxB-like C-terminal" evidence="2">
    <location>
        <begin position="91"/>
        <end position="148"/>
    </location>
</feature>